<evidence type="ECO:0000256" key="2">
    <source>
        <dbReference type="ARBA" id="ARBA00023125"/>
    </source>
</evidence>
<accession>A0A0R1MBU8</accession>
<dbReference type="Proteomes" id="UP000051686">
    <property type="component" value="Unassembled WGS sequence"/>
</dbReference>
<evidence type="ECO:0000313" key="4">
    <source>
        <dbReference type="Proteomes" id="UP000051686"/>
    </source>
</evidence>
<organism evidence="3 4">
    <name type="scientific">Liquorilactobacillus oeni DSM 19972</name>
    <dbReference type="NCBI Taxonomy" id="1423777"/>
    <lineage>
        <taxon>Bacteria</taxon>
        <taxon>Bacillati</taxon>
        <taxon>Bacillota</taxon>
        <taxon>Bacilli</taxon>
        <taxon>Lactobacillales</taxon>
        <taxon>Lactobacillaceae</taxon>
        <taxon>Liquorilactobacillus</taxon>
    </lineage>
</organism>
<evidence type="ECO:0000313" key="3">
    <source>
        <dbReference type="EMBL" id="KRL05377.1"/>
    </source>
</evidence>
<reference evidence="3 4" key="1">
    <citation type="journal article" date="2015" name="Genome Announc.">
        <title>Expanding the biotechnology potential of lactobacilli through comparative genomics of 213 strains and associated genera.</title>
        <authorList>
            <person name="Sun Z."/>
            <person name="Harris H.M."/>
            <person name="McCann A."/>
            <person name="Guo C."/>
            <person name="Argimon S."/>
            <person name="Zhang W."/>
            <person name="Yang X."/>
            <person name="Jeffery I.B."/>
            <person name="Cooney J.C."/>
            <person name="Kagawa T.F."/>
            <person name="Liu W."/>
            <person name="Song Y."/>
            <person name="Salvetti E."/>
            <person name="Wrobel A."/>
            <person name="Rasinkangas P."/>
            <person name="Parkhill J."/>
            <person name="Rea M.C."/>
            <person name="O'Sullivan O."/>
            <person name="Ritari J."/>
            <person name="Douillard F.P."/>
            <person name="Paul Ross R."/>
            <person name="Yang R."/>
            <person name="Briner A.E."/>
            <person name="Felis G.E."/>
            <person name="de Vos W.M."/>
            <person name="Barrangou R."/>
            <person name="Klaenhammer T.R."/>
            <person name="Caufield P.W."/>
            <person name="Cui Y."/>
            <person name="Zhang H."/>
            <person name="O'Toole P.W."/>
        </authorList>
    </citation>
    <scope>NUCLEOTIDE SEQUENCE [LARGE SCALE GENOMIC DNA]</scope>
    <source>
        <strain evidence="3 4">DSM 19972</strain>
    </source>
</reference>
<dbReference type="PATRIC" id="fig|1423777.3.peg.805"/>
<keyword evidence="1" id="KW-0680">Restriction system</keyword>
<name>A0A0R1MBU8_9LACO</name>
<dbReference type="EMBL" id="AZEH01000025">
    <property type="protein sequence ID" value="KRL05377.1"/>
    <property type="molecule type" value="Genomic_DNA"/>
</dbReference>
<gene>
    <name evidence="3" type="ORF">FD46_GL000781</name>
</gene>
<keyword evidence="4" id="KW-1185">Reference proteome</keyword>
<dbReference type="GO" id="GO:0003677">
    <property type="term" value="F:DNA binding"/>
    <property type="evidence" value="ECO:0007669"/>
    <property type="project" value="UniProtKB-KW"/>
</dbReference>
<sequence>MNYDEGEIKTVHYGDILVKYGPILDISRDKISFITDGALDKYRNSLLENGDIIFTDAVEDETVGKAVEVNGIKDNYVVSGLHTIVARPKEKMVVFFCGILH</sequence>
<dbReference type="OrthoDB" id="9795776at2"/>
<dbReference type="RefSeq" id="WP_057895726.1">
    <property type="nucleotide sequence ID" value="NZ_AZEH01000025.1"/>
</dbReference>
<dbReference type="InterPro" id="IPR044946">
    <property type="entry name" value="Restrct_endonuc_typeI_TRD_sf"/>
</dbReference>
<protein>
    <submittedName>
        <fullName evidence="3">Uncharacterized protein</fullName>
    </submittedName>
</protein>
<proteinExistence type="predicted"/>
<dbReference type="STRING" id="1423777.FD46_GL000781"/>
<comment type="caution">
    <text evidence="3">The sequence shown here is derived from an EMBL/GenBank/DDBJ whole genome shotgun (WGS) entry which is preliminary data.</text>
</comment>
<keyword evidence="2" id="KW-0238">DNA-binding</keyword>
<dbReference type="Gene3D" id="3.90.220.20">
    <property type="entry name" value="DNA methylase specificity domains"/>
    <property type="match status" value="1"/>
</dbReference>
<dbReference type="GO" id="GO:0009307">
    <property type="term" value="P:DNA restriction-modification system"/>
    <property type="evidence" value="ECO:0007669"/>
    <property type="project" value="UniProtKB-KW"/>
</dbReference>
<evidence type="ECO:0000256" key="1">
    <source>
        <dbReference type="ARBA" id="ARBA00022747"/>
    </source>
</evidence>
<dbReference type="AlphaFoldDB" id="A0A0R1MBU8"/>